<reference evidence="2 3" key="1">
    <citation type="journal article" date="2019" name="Sci. Rep.">
        <title>Comparative genomics of chytrid fungi reveal insights into the obligate biotrophic and pathogenic lifestyle of Synchytrium endobioticum.</title>
        <authorList>
            <person name="van de Vossenberg B.T.L.H."/>
            <person name="Warris S."/>
            <person name="Nguyen H.D.T."/>
            <person name="van Gent-Pelzer M.P.E."/>
            <person name="Joly D.L."/>
            <person name="van de Geest H.C."/>
            <person name="Bonants P.J.M."/>
            <person name="Smith D.S."/>
            <person name="Levesque C.A."/>
            <person name="van der Lee T.A.J."/>
        </authorList>
    </citation>
    <scope>NUCLEOTIDE SEQUENCE [LARGE SCALE GENOMIC DNA]</scope>
    <source>
        <strain evidence="2 3">CBS 675.73</strain>
    </source>
</reference>
<dbReference type="EMBL" id="QEAP01000454">
    <property type="protein sequence ID" value="TPX66214.1"/>
    <property type="molecule type" value="Genomic_DNA"/>
</dbReference>
<sequence>MSSNTPQCGLTYCIIDAETLISGQGGVLCDGVRGCSVDFMLVPNTLQPNGIQRGDPGVLDRIPLQTTTDNQPTATSTTIPTAIETGTITSTDTITLSRFSTSRATATATVSIDYTKVTCMGIICNIDGVQVPTGSQGVNCVNNECTVNGVKVQTNNNNSFIQQPPINSTANTNATTSTTGVTCNGKTCTIKGQTYSSGMNGVLCANNKCSVNGIPVATINGTVFCNGINQCNINGKTIPSGQLGVNCTAGQCTVYGVVAQNCKGMMDILVYSQPNFLTSKTLCRFIHPSKMNEKNQSRPSFNCFNNKSNKPLQKAMTTQISAQIQCGVTFCLLNGQHFESGQAGILCDGITGCSFNCEPVRNTLQGAENSRGLAIERNAGCTVFSASGIRLSGNSGGEVRRVEENGKEGERKEGGGERKEGATTERKAGEGKENERPRTNGNTELNRSGEVSNTENNNNRLPEGTNPNGVNGASSIVCNGVNQCSINGVVVPSGQQGVVCENGVCLVNGIQAQSCQGQQGSMAGLSLCSQLMLASGAAPSFTRVYGVSIVGIACALVTGF</sequence>
<gene>
    <name evidence="2" type="ORF">CcCBS67573_g07912</name>
</gene>
<dbReference type="OrthoDB" id="2180913at2759"/>
<comment type="caution">
    <text evidence="2">The sequence shown here is derived from an EMBL/GenBank/DDBJ whole genome shotgun (WGS) entry which is preliminary data.</text>
</comment>
<dbReference type="Proteomes" id="UP000320333">
    <property type="component" value="Unassembled WGS sequence"/>
</dbReference>
<feature type="compositionally biased region" description="Polar residues" evidence="1">
    <location>
        <begin position="439"/>
        <end position="469"/>
    </location>
</feature>
<accession>A0A507EQQ2</accession>
<feature type="compositionally biased region" description="Basic and acidic residues" evidence="1">
    <location>
        <begin position="398"/>
        <end position="438"/>
    </location>
</feature>
<dbReference type="AlphaFoldDB" id="A0A507EQQ2"/>
<evidence type="ECO:0000313" key="2">
    <source>
        <dbReference type="EMBL" id="TPX66214.1"/>
    </source>
</evidence>
<evidence type="ECO:0000313" key="3">
    <source>
        <dbReference type="Proteomes" id="UP000320333"/>
    </source>
</evidence>
<protein>
    <submittedName>
        <fullName evidence="2">Uncharacterized protein</fullName>
    </submittedName>
</protein>
<organism evidence="2 3">
    <name type="scientific">Chytriomyces confervae</name>
    <dbReference type="NCBI Taxonomy" id="246404"/>
    <lineage>
        <taxon>Eukaryota</taxon>
        <taxon>Fungi</taxon>
        <taxon>Fungi incertae sedis</taxon>
        <taxon>Chytridiomycota</taxon>
        <taxon>Chytridiomycota incertae sedis</taxon>
        <taxon>Chytridiomycetes</taxon>
        <taxon>Chytridiales</taxon>
        <taxon>Chytriomycetaceae</taxon>
        <taxon>Chytriomyces</taxon>
    </lineage>
</organism>
<name>A0A507EQQ2_9FUNG</name>
<feature type="region of interest" description="Disordered" evidence="1">
    <location>
        <begin position="392"/>
        <end position="469"/>
    </location>
</feature>
<evidence type="ECO:0000256" key="1">
    <source>
        <dbReference type="SAM" id="MobiDB-lite"/>
    </source>
</evidence>
<keyword evidence="3" id="KW-1185">Reference proteome</keyword>
<proteinExistence type="predicted"/>